<dbReference type="PRINTS" id="PR00081">
    <property type="entry name" value="GDHRDH"/>
</dbReference>
<accession>A0A849A873</accession>
<dbReference type="Proteomes" id="UP000562984">
    <property type="component" value="Unassembled WGS sequence"/>
</dbReference>
<dbReference type="InterPro" id="IPR050259">
    <property type="entry name" value="SDR"/>
</dbReference>
<dbReference type="RefSeq" id="WP_171199889.1">
    <property type="nucleotide sequence ID" value="NZ_JABEND010000005.1"/>
</dbReference>
<dbReference type="PANTHER" id="PTHR42879">
    <property type="entry name" value="3-OXOACYL-(ACYL-CARRIER-PROTEIN) REDUCTASE"/>
    <property type="match status" value="1"/>
</dbReference>
<comment type="caution">
    <text evidence="4">The sequence shown here is derived from an EMBL/GenBank/DDBJ whole genome shotgun (WGS) entry which is preliminary data.</text>
</comment>
<dbReference type="PRINTS" id="PR00080">
    <property type="entry name" value="SDRFAMILY"/>
</dbReference>
<dbReference type="Gene3D" id="3.40.50.720">
    <property type="entry name" value="NAD(P)-binding Rossmann-like Domain"/>
    <property type="match status" value="1"/>
</dbReference>
<name>A0A849A873_9ACTN</name>
<dbReference type="EMBL" id="JABEND010000005">
    <property type="protein sequence ID" value="NNG36217.1"/>
    <property type="molecule type" value="Genomic_DNA"/>
</dbReference>
<dbReference type="PROSITE" id="PS00061">
    <property type="entry name" value="ADH_SHORT"/>
    <property type="match status" value="1"/>
</dbReference>
<gene>
    <name evidence="4" type="ORF">HKD39_10920</name>
</gene>
<proteinExistence type="inferred from homology"/>
<keyword evidence="2" id="KW-0560">Oxidoreductase</keyword>
<reference evidence="4 5" key="1">
    <citation type="submission" date="2020-05" db="EMBL/GenBank/DDBJ databases">
        <title>Nakamurella sp. DB0629 isolated from air conditioner.</title>
        <authorList>
            <person name="Kim D.H."/>
            <person name="Kim D.-U."/>
        </authorList>
    </citation>
    <scope>NUCLEOTIDE SEQUENCE [LARGE SCALE GENOMIC DNA]</scope>
    <source>
        <strain evidence="4 5">DB0629</strain>
    </source>
</reference>
<dbReference type="FunFam" id="3.40.50.720:FF:000084">
    <property type="entry name" value="Short-chain dehydrogenase reductase"/>
    <property type="match status" value="1"/>
</dbReference>
<evidence type="ECO:0000256" key="1">
    <source>
        <dbReference type="ARBA" id="ARBA00006484"/>
    </source>
</evidence>
<evidence type="ECO:0000256" key="2">
    <source>
        <dbReference type="ARBA" id="ARBA00023002"/>
    </source>
</evidence>
<dbReference type="SMART" id="SM00822">
    <property type="entry name" value="PKS_KR"/>
    <property type="match status" value="1"/>
</dbReference>
<evidence type="ECO:0000313" key="5">
    <source>
        <dbReference type="Proteomes" id="UP000562984"/>
    </source>
</evidence>
<dbReference type="InterPro" id="IPR057326">
    <property type="entry name" value="KR_dom"/>
</dbReference>
<evidence type="ECO:0000259" key="3">
    <source>
        <dbReference type="SMART" id="SM00822"/>
    </source>
</evidence>
<sequence length="261" mass="26650">MDLQLHGHTALITGSSAGIGAAIAGALAAEGCRVVVHGRRESVAADVAAEITATGGQAEVVIGDVTEPGRLPQIVSAAESAGVDIVVANAGPFAEHRWEDATAADWREALDGNVIATAALISALLPGLRRRGWGRVITIGSRASITPLPNMVEYSAAKAAVVNLTVSLAQHLAGSGVTANCVSPGVILTPSLRQMFMDRYPPGTQWSDVEAVLASEYAPNPVGRFGRAEEVADVVTFVASPRAGYLNGAVLRVDGGITGAA</sequence>
<dbReference type="InterPro" id="IPR002347">
    <property type="entry name" value="SDR_fam"/>
</dbReference>
<dbReference type="AlphaFoldDB" id="A0A849A873"/>
<dbReference type="InterPro" id="IPR020904">
    <property type="entry name" value="Sc_DH/Rdtase_CS"/>
</dbReference>
<organism evidence="4 5">
    <name type="scientific">Nakamurella aerolata</name>
    <dbReference type="NCBI Taxonomy" id="1656892"/>
    <lineage>
        <taxon>Bacteria</taxon>
        <taxon>Bacillati</taxon>
        <taxon>Actinomycetota</taxon>
        <taxon>Actinomycetes</taxon>
        <taxon>Nakamurellales</taxon>
        <taxon>Nakamurellaceae</taxon>
        <taxon>Nakamurella</taxon>
    </lineage>
</organism>
<comment type="similarity">
    <text evidence="1">Belongs to the short-chain dehydrogenases/reductases (SDR) family.</text>
</comment>
<dbReference type="Pfam" id="PF13561">
    <property type="entry name" value="adh_short_C2"/>
    <property type="match status" value="1"/>
</dbReference>
<dbReference type="SUPFAM" id="SSF51735">
    <property type="entry name" value="NAD(P)-binding Rossmann-fold domains"/>
    <property type="match status" value="1"/>
</dbReference>
<feature type="domain" description="Ketoreductase" evidence="3">
    <location>
        <begin position="8"/>
        <end position="190"/>
    </location>
</feature>
<protein>
    <submittedName>
        <fullName evidence="4">SDR family oxidoreductase</fullName>
    </submittedName>
</protein>
<evidence type="ECO:0000313" key="4">
    <source>
        <dbReference type="EMBL" id="NNG36217.1"/>
    </source>
</evidence>
<keyword evidence="5" id="KW-1185">Reference proteome</keyword>
<dbReference type="InterPro" id="IPR036291">
    <property type="entry name" value="NAD(P)-bd_dom_sf"/>
</dbReference>
<dbReference type="GO" id="GO:0032787">
    <property type="term" value="P:monocarboxylic acid metabolic process"/>
    <property type="evidence" value="ECO:0007669"/>
    <property type="project" value="UniProtKB-ARBA"/>
</dbReference>
<dbReference type="GO" id="GO:0016491">
    <property type="term" value="F:oxidoreductase activity"/>
    <property type="evidence" value="ECO:0007669"/>
    <property type="project" value="UniProtKB-KW"/>
</dbReference>